<protein>
    <recommendedName>
        <fullName evidence="3">Transposase DDE domain-containing protein</fullName>
    </recommendedName>
</protein>
<proteinExistence type="predicted"/>
<dbReference type="Proteomes" id="UP001497416">
    <property type="component" value="Unassembled WGS sequence"/>
</dbReference>
<dbReference type="RefSeq" id="WP_348713729.1">
    <property type="nucleotide sequence ID" value="NZ_CAXIXW010000017.1"/>
</dbReference>
<name>A0ABM9P677_9FLAO</name>
<organism evidence="1 2">
    <name type="scientific">Tenacibaculum platacis</name>
    <dbReference type="NCBI Taxonomy" id="3137852"/>
    <lineage>
        <taxon>Bacteria</taxon>
        <taxon>Pseudomonadati</taxon>
        <taxon>Bacteroidota</taxon>
        <taxon>Flavobacteriia</taxon>
        <taxon>Flavobacteriales</taxon>
        <taxon>Flavobacteriaceae</taxon>
        <taxon>Tenacibaculum</taxon>
    </lineage>
</organism>
<evidence type="ECO:0000313" key="1">
    <source>
        <dbReference type="EMBL" id="CAL2093928.1"/>
    </source>
</evidence>
<evidence type="ECO:0008006" key="3">
    <source>
        <dbReference type="Google" id="ProtNLM"/>
    </source>
</evidence>
<reference evidence="1 2" key="1">
    <citation type="submission" date="2024-05" db="EMBL/GenBank/DDBJ databases">
        <authorList>
            <person name="Duchaud E."/>
        </authorList>
    </citation>
    <scope>NUCLEOTIDE SEQUENCE [LARGE SCALE GENOMIC DNA]</scope>
    <source>
        <strain evidence="1">Ena-SAMPLE-TAB-13-05-2024-13:56:06:370-140302</strain>
    </source>
</reference>
<gene>
    <name evidence="1" type="ORF">T190607A01A_60044</name>
</gene>
<accession>A0ABM9P677</accession>
<dbReference type="EMBL" id="CAXIXY010000008">
    <property type="protein sequence ID" value="CAL2093928.1"/>
    <property type="molecule type" value="Genomic_DNA"/>
</dbReference>
<keyword evidence="2" id="KW-1185">Reference proteome</keyword>
<evidence type="ECO:0000313" key="2">
    <source>
        <dbReference type="Proteomes" id="UP001497416"/>
    </source>
</evidence>
<sequence length="56" mass="6683">MMFKNKLKKKFSARTSSIKFLFLPIVHRGRLHWLSNVKLEKAFNGYKMMIINIQKA</sequence>
<comment type="caution">
    <text evidence="1">The sequence shown here is derived from an EMBL/GenBank/DDBJ whole genome shotgun (WGS) entry which is preliminary data.</text>
</comment>